<proteinExistence type="predicted"/>
<dbReference type="Proteomes" id="UP000186400">
    <property type="component" value="Unassembled WGS sequence"/>
</dbReference>
<evidence type="ECO:0000256" key="6">
    <source>
        <dbReference type="SAM" id="Phobius"/>
    </source>
</evidence>
<dbReference type="GO" id="GO:0005886">
    <property type="term" value="C:plasma membrane"/>
    <property type="evidence" value="ECO:0007669"/>
    <property type="project" value="UniProtKB-SubCell"/>
</dbReference>
<keyword evidence="3 6" id="KW-0812">Transmembrane</keyword>
<keyword evidence="5 6" id="KW-0472">Membrane</keyword>
<evidence type="ECO:0000313" key="9">
    <source>
        <dbReference type="Proteomes" id="UP000186400"/>
    </source>
</evidence>
<dbReference type="STRING" id="159291.SAMN05920897_10518"/>
<organism evidence="8 9">
    <name type="scientific">Alkalispirochaeta americana</name>
    <dbReference type="NCBI Taxonomy" id="159291"/>
    <lineage>
        <taxon>Bacteria</taxon>
        <taxon>Pseudomonadati</taxon>
        <taxon>Spirochaetota</taxon>
        <taxon>Spirochaetia</taxon>
        <taxon>Spirochaetales</taxon>
        <taxon>Spirochaetaceae</taxon>
        <taxon>Alkalispirochaeta</taxon>
    </lineage>
</organism>
<evidence type="ECO:0000256" key="1">
    <source>
        <dbReference type="ARBA" id="ARBA00004651"/>
    </source>
</evidence>
<dbReference type="AlphaFoldDB" id="A0A1N6QQY5"/>
<gene>
    <name evidence="8" type="ORF">SAMN05920897_10518</name>
</gene>
<evidence type="ECO:0000256" key="2">
    <source>
        <dbReference type="ARBA" id="ARBA00022475"/>
    </source>
</evidence>
<feature type="transmembrane region" description="Helical" evidence="6">
    <location>
        <begin position="50"/>
        <end position="68"/>
    </location>
</feature>
<evidence type="ECO:0000313" key="8">
    <source>
        <dbReference type="EMBL" id="SIQ19023.1"/>
    </source>
</evidence>
<dbReference type="Pfam" id="PF13244">
    <property type="entry name" value="MbhD"/>
    <property type="match status" value="1"/>
</dbReference>
<protein>
    <submittedName>
        <fullName evidence="8">Uncharacterized MnhB-related membrane protein</fullName>
    </submittedName>
</protein>
<reference evidence="8 9" key="1">
    <citation type="submission" date="2017-01" db="EMBL/GenBank/DDBJ databases">
        <authorList>
            <person name="Mah S.A."/>
            <person name="Swanson W.J."/>
            <person name="Moy G.W."/>
            <person name="Vacquier V.D."/>
        </authorList>
    </citation>
    <scope>NUCLEOTIDE SEQUENCE [LARGE SCALE GENOMIC DNA]</scope>
    <source>
        <strain evidence="8 9">ASpG1</strain>
    </source>
</reference>
<dbReference type="EMBL" id="FTMS01000005">
    <property type="protein sequence ID" value="SIQ19023.1"/>
    <property type="molecule type" value="Genomic_DNA"/>
</dbReference>
<dbReference type="RefSeq" id="WP_076488170.1">
    <property type="nucleotide sequence ID" value="NZ_FTMS01000005.1"/>
</dbReference>
<feature type="transmembrane region" description="Helical" evidence="6">
    <location>
        <begin position="6"/>
        <end position="22"/>
    </location>
</feature>
<feature type="domain" description="MrpA C-terminal/MbhD" evidence="7">
    <location>
        <begin position="8"/>
        <end position="71"/>
    </location>
</feature>
<evidence type="ECO:0000256" key="3">
    <source>
        <dbReference type="ARBA" id="ARBA00022692"/>
    </source>
</evidence>
<keyword evidence="4 6" id="KW-1133">Transmembrane helix</keyword>
<keyword evidence="9" id="KW-1185">Reference proteome</keyword>
<evidence type="ECO:0000256" key="5">
    <source>
        <dbReference type="ARBA" id="ARBA00023136"/>
    </source>
</evidence>
<name>A0A1N6QQY5_9SPIO</name>
<sequence>MIETGTILLMGVFAALAIHSTLLRRAVIYLAVFSLLGAFLYVLYAAPELAIAEAVIGSGLVTLLYLAALKRNKVYTIAVLAEGHRYRMTDAYVNYLERSRALREIRHFFELREMEPQVVFSEATLDEALRGSSFDLVIVEEQDEIVLYGSRDTFALEELELMFRIHGTEAGVRVVRYDPEEEQ</sequence>
<dbReference type="InterPro" id="IPR025383">
    <property type="entry name" value="MrpA_C/MbhD"/>
</dbReference>
<comment type="subcellular location">
    <subcellularLocation>
        <location evidence="1">Cell membrane</location>
        <topology evidence="1">Multi-pass membrane protein</topology>
    </subcellularLocation>
</comment>
<keyword evidence="2" id="KW-1003">Cell membrane</keyword>
<evidence type="ECO:0000259" key="7">
    <source>
        <dbReference type="Pfam" id="PF13244"/>
    </source>
</evidence>
<evidence type="ECO:0000256" key="4">
    <source>
        <dbReference type="ARBA" id="ARBA00022989"/>
    </source>
</evidence>
<accession>A0A1N6QQY5</accession>
<feature type="transmembrane region" description="Helical" evidence="6">
    <location>
        <begin position="27"/>
        <end position="44"/>
    </location>
</feature>